<name>A0ABW3CQ83_9ACTN</name>
<dbReference type="Pfam" id="PF04149">
    <property type="entry name" value="DUF397"/>
    <property type="match status" value="1"/>
</dbReference>
<dbReference type="InterPro" id="IPR007278">
    <property type="entry name" value="DUF397"/>
</dbReference>
<feature type="domain" description="DUF397" evidence="2">
    <location>
        <begin position="7"/>
        <end position="57"/>
    </location>
</feature>
<protein>
    <submittedName>
        <fullName evidence="3">DUF397 domain-containing protein</fullName>
    </submittedName>
</protein>
<dbReference type="Proteomes" id="UP001597083">
    <property type="component" value="Unassembled WGS sequence"/>
</dbReference>
<comment type="caution">
    <text evidence="3">The sequence shown here is derived from an EMBL/GenBank/DDBJ whole genome shotgun (WGS) entry which is preliminary data.</text>
</comment>
<evidence type="ECO:0000259" key="2">
    <source>
        <dbReference type="Pfam" id="PF04149"/>
    </source>
</evidence>
<keyword evidence="4" id="KW-1185">Reference proteome</keyword>
<evidence type="ECO:0000313" key="3">
    <source>
        <dbReference type="EMBL" id="MFD0856700.1"/>
    </source>
</evidence>
<organism evidence="3 4">
    <name type="scientific">Actinomadura adrarensis</name>
    <dbReference type="NCBI Taxonomy" id="1819600"/>
    <lineage>
        <taxon>Bacteria</taxon>
        <taxon>Bacillati</taxon>
        <taxon>Actinomycetota</taxon>
        <taxon>Actinomycetes</taxon>
        <taxon>Streptosporangiales</taxon>
        <taxon>Thermomonosporaceae</taxon>
        <taxon>Actinomadura</taxon>
    </lineage>
</organism>
<accession>A0ABW3CQ83</accession>
<dbReference type="EMBL" id="JBHTIR010004226">
    <property type="protein sequence ID" value="MFD0856700.1"/>
    <property type="molecule type" value="Genomic_DNA"/>
</dbReference>
<sequence length="66" mass="7587">MKSQYEHWRKSSHSGANSDCVEVGRATNGTIGVRDTKQRGRGPILEFSREEWVDFVTLMRTDRDDS</sequence>
<reference evidence="4" key="1">
    <citation type="journal article" date="2019" name="Int. J. Syst. Evol. Microbiol.">
        <title>The Global Catalogue of Microorganisms (GCM) 10K type strain sequencing project: providing services to taxonomists for standard genome sequencing and annotation.</title>
        <authorList>
            <consortium name="The Broad Institute Genomics Platform"/>
            <consortium name="The Broad Institute Genome Sequencing Center for Infectious Disease"/>
            <person name="Wu L."/>
            <person name="Ma J."/>
        </authorList>
    </citation>
    <scope>NUCLEOTIDE SEQUENCE [LARGE SCALE GENOMIC DNA]</scope>
    <source>
        <strain evidence="4">JCM 31696</strain>
    </source>
</reference>
<feature type="region of interest" description="Disordered" evidence="1">
    <location>
        <begin position="1"/>
        <end position="23"/>
    </location>
</feature>
<proteinExistence type="predicted"/>
<gene>
    <name evidence="3" type="ORF">ACFQ07_30995</name>
</gene>
<evidence type="ECO:0000313" key="4">
    <source>
        <dbReference type="Proteomes" id="UP001597083"/>
    </source>
</evidence>
<evidence type="ECO:0000256" key="1">
    <source>
        <dbReference type="SAM" id="MobiDB-lite"/>
    </source>
</evidence>